<dbReference type="Pfam" id="PF02768">
    <property type="entry name" value="DNA_pol3_beta_3"/>
    <property type="match status" value="1"/>
</dbReference>
<dbReference type="GO" id="GO:0003887">
    <property type="term" value="F:DNA-directed DNA polymerase activity"/>
    <property type="evidence" value="ECO:0007669"/>
    <property type="project" value="UniProtKB-UniRule"/>
</dbReference>
<dbReference type="GO" id="GO:0005737">
    <property type="term" value="C:cytoplasm"/>
    <property type="evidence" value="ECO:0007669"/>
    <property type="project" value="UniProtKB-SubCell"/>
</dbReference>
<dbReference type="PANTHER" id="PTHR30478:SF0">
    <property type="entry name" value="BETA SLIDING CLAMP"/>
    <property type="match status" value="1"/>
</dbReference>
<keyword evidence="7 10" id="KW-0235">DNA replication</keyword>
<dbReference type="SUPFAM" id="SSF55979">
    <property type="entry name" value="DNA clamp"/>
    <property type="match status" value="3"/>
</dbReference>
<dbReference type="KEGG" id="carl:PXC00_06175"/>
<evidence type="ECO:0000256" key="3">
    <source>
        <dbReference type="ARBA" id="ARBA00021035"/>
    </source>
</evidence>
<evidence type="ECO:0000256" key="4">
    <source>
        <dbReference type="ARBA" id="ARBA00022490"/>
    </source>
</evidence>
<dbReference type="Gene3D" id="3.70.10.10">
    <property type="match status" value="1"/>
</dbReference>
<dbReference type="EMBL" id="CP135996">
    <property type="protein sequence ID" value="WOC33449.1"/>
    <property type="molecule type" value="Genomic_DNA"/>
</dbReference>
<dbReference type="GO" id="GO:0008408">
    <property type="term" value="F:3'-5' exonuclease activity"/>
    <property type="evidence" value="ECO:0007669"/>
    <property type="project" value="InterPro"/>
</dbReference>
<dbReference type="Pfam" id="PF02767">
    <property type="entry name" value="DNA_pol3_beta_2"/>
    <property type="match status" value="1"/>
</dbReference>
<dbReference type="GO" id="GO:0006271">
    <property type="term" value="P:DNA strand elongation involved in DNA replication"/>
    <property type="evidence" value="ECO:0007669"/>
    <property type="project" value="TreeGrafter"/>
</dbReference>
<evidence type="ECO:0000256" key="10">
    <source>
        <dbReference type="PIRNR" id="PIRNR000804"/>
    </source>
</evidence>
<evidence type="ECO:0000256" key="1">
    <source>
        <dbReference type="ARBA" id="ARBA00004496"/>
    </source>
</evidence>
<evidence type="ECO:0000259" key="12">
    <source>
        <dbReference type="Pfam" id="PF02767"/>
    </source>
</evidence>
<comment type="function">
    <text evidence="10">Confers DNA tethering and processivity to DNA polymerases and other proteins. Acts as a clamp, forming a ring around DNA (a reaction catalyzed by the clamp-loading complex) which diffuses in an ATP-independent manner freely and bidirectionally along dsDNA. Initially characterized for its ability to contact the catalytic subunit of DNA polymerase III (Pol III), a complex, multichain enzyme responsible for most of the replicative synthesis in bacteria; Pol III exhibits 3'-5' exonuclease proofreading activity. The beta chain is required for initiation of replication as well as for processivity of DNA replication.</text>
</comment>
<dbReference type="SMART" id="SM00480">
    <property type="entry name" value="POL3Bc"/>
    <property type="match status" value="1"/>
</dbReference>
<keyword evidence="5 10" id="KW-0808">Transferase</keyword>
<dbReference type="Pfam" id="PF00712">
    <property type="entry name" value="DNA_pol3_beta"/>
    <property type="match status" value="1"/>
</dbReference>
<organism evidence="14 15">
    <name type="scientific">Caproicibacterium argilliputei</name>
    <dbReference type="NCBI Taxonomy" id="3030016"/>
    <lineage>
        <taxon>Bacteria</taxon>
        <taxon>Bacillati</taxon>
        <taxon>Bacillota</taxon>
        <taxon>Clostridia</taxon>
        <taxon>Eubacteriales</taxon>
        <taxon>Oscillospiraceae</taxon>
        <taxon>Caproicibacterium</taxon>
    </lineage>
</organism>
<evidence type="ECO:0000259" key="11">
    <source>
        <dbReference type="Pfam" id="PF00712"/>
    </source>
</evidence>
<evidence type="ECO:0000256" key="7">
    <source>
        <dbReference type="ARBA" id="ARBA00022705"/>
    </source>
</evidence>
<evidence type="ECO:0000256" key="2">
    <source>
        <dbReference type="ARBA" id="ARBA00010752"/>
    </source>
</evidence>
<gene>
    <name evidence="14" type="primary">dnaN</name>
    <name evidence="14" type="ORF">PXC00_06175</name>
</gene>
<feature type="domain" description="DNA polymerase III beta sliding clamp central" evidence="12">
    <location>
        <begin position="130"/>
        <end position="241"/>
    </location>
</feature>
<reference evidence="15" key="2">
    <citation type="submission" date="2024-06" db="EMBL/GenBank/DDBJ databases">
        <title>Caproicibacterium argilliputei sp. nov, a novel caproic acid producing anaerobic bacterium isolated from pit mud.</title>
        <authorList>
            <person name="Zeng C."/>
        </authorList>
    </citation>
    <scope>NUCLEOTIDE SEQUENCE [LARGE SCALE GENOMIC DNA]</scope>
    <source>
        <strain evidence="15">ZCY20-5</strain>
    </source>
</reference>
<sequence length="372" mass="40800">MNITCNRTDLASAISSVQRAVSTKATIPELSGILMTAQEGTLELIGYDCETVGIKTNIQAEVQESGPACLPAKLLGEMVRKLSGDKVHIETGGKHMAVIKCGRSRFSVAGFDPNEYPAIPKIEQREVLRIPNGILKGMIRQTAFAVAQVDSKPIHTGTLFEINEGKIRLVSVDGYRIAIREENVGNDLNKTSFVVPGKSLNELSRILPDNAKPCGIVIGDRHIIFSAGQYTVFSRLLEGEFLDYRRAIPQQQGTEVEVNTLGFVDSIQRVSLMVMDRLKSPIRCSFGDDVIDLFSRTPLGQASDQLQAKIQGDNVEIGFNDRYLLDAFQNAETDEVKLGLNGPLAPMTVKPKDGNSFLFIVLPVRLKPEDRA</sequence>
<dbReference type="PANTHER" id="PTHR30478">
    <property type="entry name" value="DNA POLYMERASE III SUBUNIT BETA"/>
    <property type="match status" value="1"/>
</dbReference>
<dbReference type="GO" id="GO:0009360">
    <property type="term" value="C:DNA polymerase III complex"/>
    <property type="evidence" value="ECO:0007669"/>
    <property type="project" value="InterPro"/>
</dbReference>
<dbReference type="RefSeq" id="WP_275845848.1">
    <property type="nucleotide sequence ID" value="NZ_CP135996.1"/>
</dbReference>
<comment type="similarity">
    <text evidence="2 10">Belongs to the beta sliding clamp family.</text>
</comment>
<dbReference type="InterPro" id="IPR001001">
    <property type="entry name" value="DNA_polIII_beta"/>
</dbReference>
<evidence type="ECO:0000256" key="6">
    <source>
        <dbReference type="ARBA" id="ARBA00022695"/>
    </source>
</evidence>
<evidence type="ECO:0000313" key="15">
    <source>
        <dbReference type="Proteomes" id="UP001300604"/>
    </source>
</evidence>
<dbReference type="GO" id="GO:0003677">
    <property type="term" value="F:DNA binding"/>
    <property type="evidence" value="ECO:0007669"/>
    <property type="project" value="UniProtKB-UniRule"/>
</dbReference>
<dbReference type="InterPro" id="IPR046938">
    <property type="entry name" value="DNA_clamp_sf"/>
</dbReference>
<dbReference type="InterPro" id="IPR022635">
    <property type="entry name" value="DNA_polIII_beta_C"/>
</dbReference>
<comment type="subcellular location">
    <subcellularLocation>
        <location evidence="1 10">Cytoplasm</location>
    </subcellularLocation>
</comment>
<reference evidence="15" key="3">
    <citation type="submission" date="2024-06" db="EMBL/GenBank/DDBJ databases">
        <authorList>
            <person name="Zeng C."/>
        </authorList>
    </citation>
    <scope>NUCLEOTIDE SEQUENCE [LARGE SCALE GENOMIC DNA]</scope>
    <source>
        <strain evidence="15">ZCY20-5</strain>
    </source>
</reference>
<dbReference type="CDD" id="cd00140">
    <property type="entry name" value="beta_clamp"/>
    <property type="match status" value="1"/>
</dbReference>
<evidence type="ECO:0000256" key="8">
    <source>
        <dbReference type="ARBA" id="ARBA00022932"/>
    </source>
</evidence>
<keyword evidence="4 10" id="KW-0963">Cytoplasm</keyword>
<dbReference type="InterPro" id="IPR022637">
    <property type="entry name" value="DNA_polIII_beta_cen"/>
</dbReference>
<dbReference type="AlphaFoldDB" id="A0AA97DCP4"/>
<evidence type="ECO:0000259" key="13">
    <source>
        <dbReference type="Pfam" id="PF02768"/>
    </source>
</evidence>
<dbReference type="Proteomes" id="UP001300604">
    <property type="component" value="Chromosome"/>
</dbReference>
<proteinExistence type="inferred from homology"/>
<keyword evidence="8 10" id="KW-0239">DNA-directed DNA polymerase</keyword>
<keyword evidence="6 10" id="KW-0548">Nucleotidyltransferase</keyword>
<dbReference type="Gene3D" id="3.10.150.10">
    <property type="entry name" value="DNA Polymerase III, subunit A, domain 2"/>
    <property type="match status" value="1"/>
</dbReference>
<comment type="subunit">
    <text evidence="10">Forms a ring-shaped head-to-tail homodimer around DNA.</text>
</comment>
<keyword evidence="15" id="KW-1185">Reference proteome</keyword>
<evidence type="ECO:0000256" key="9">
    <source>
        <dbReference type="ARBA" id="ARBA00023125"/>
    </source>
</evidence>
<accession>A0AA97DCP4</accession>
<dbReference type="PIRSF" id="PIRSF000804">
    <property type="entry name" value="DNA_pol_III_b"/>
    <property type="match status" value="1"/>
</dbReference>
<dbReference type="NCBIfam" id="TIGR00663">
    <property type="entry name" value="dnan"/>
    <property type="match status" value="1"/>
</dbReference>
<feature type="domain" description="DNA polymerase III beta sliding clamp N-terminal" evidence="11">
    <location>
        <begin position="1"/>
        <end position="120"/>
    </location>
</feature>
<feature type="domain" description="DNA polymerase III beta sliding clamp C-terminal" evidence="13">
    <location>
        <begin position="245"/>
        <end position="365"/>
    </location>
</feature>
<keyword evidence="9" id="KW-0238">DNA-binding</keyword>
<evidence type="ECO:0000313" key="14">
    <source>
        <dbReference type="EMBL" id="WOC33449.1"/>
    </source>
</evidence>
<protein>
    <recommendedName>
        <fullName evidence="3 10">Beta sliding clamp</fullName>
    </recommendedName>
</protein>
<dbReference type="InterPro" id="IPR022634">
    <property type="entry name" value="DNA_polIII_beta_N"/>
</dbReference>
<name>A0AA97DCP4_9FIRM</name>
<reference evidence="14 15" key="1">
    <citation type="submission" date="2024-06" db="EMBL/GenBank/DDBJ databases">
        <title>Caproicibacterium argilliputei sp. nov, a novel caproic acid producing anaerobic bacterium isolated from pit mud.</title>
        <authorList>
            <person name="Xia S."/>
        </authorList>
    </citation>
    <scope>NUCLEOTIDE SEQUENCE [LARGE SCALE GENOMIC DNA]</scope>
    <source>
        <strain evidence="14 15">ZCY20-5</strain>
    </source>
</reference>
<evidence type="ECO:0000256" key="5">
    <source>
        <dbReference type="ARBA" id="ARBA00022679"/>
    </source>
</evidence>